<keyword evidence="14" id="KW-1185">Reference proteome</keyword>
<evidence type="ECO:0000259" key="10">
    <source>
        <dbReference type="Pfam" id="PF00082"/>
    </source>
</evidence>
<gene>
    <name evidence="13" type="ORF">SO802_017002</name>
</gene>
<dbReference type="Gene3D" id="3.30.70.80">
    <property type="entry name" value="Peptidase S8 propeptide/proteinase inhibitor I9"/>
    <property type="match status" value="2"/>
</dbReference>
<comment type="caution">
    <text evidence="13">The sequence shown here is derived from an EMBL/GenBank/DDBJ whole genome shotgun (WGS) entry which is preliminary data.</text>
</comment>
<evidence type="ECO:0000256" key="1">
    <source>
        <dbReference type="ARBA" id="ARBA00004613"/>
    </source>
</evidence>
<dbReference type="CDD" id="cd02120">
    <property type="entry name" value="PA_subtilisin_like"/>
    <property type="match status" value="1"/>
</dbReference>
<evidence type="ECO:0000256" key="8">
    <source>
        <dbReference type="PIRSR" id="PIRSR615500-1"/>
    </source>
</evidence>
<dbReference type="InterPro" id="IPR041469">
    <property type="entry name" value="Subtilisin-like_FN3"/>
</dbReference>
<sequence length="1092" mass="117952">MAMVRTNGVERVDSCAAVLDSLLVDLWASGRAYIVYLGNRRDKISTSSLYTNMLQEVIGSHIGPESLLYSYKRSFHAFVVELTEQEAQKMAAMDGVVSVFPNKQNELHTTRSWDFIGFPKQVDRTTIESNIIIGVLDSGIWPEVDSFSDKGFGPPPRKWKGTCKVLTNFTCNNKIIGAKYYRSDGIFAEEDIKSPRDSDGHGTHVASTAAGNIVSMASLEGFGLGTARGGVPSARIAMYKVCWLNGCSDADILAAFDDAIADGVDIISISIGGYPKNYFTDPIAIGAFHAMRNGILTSASAGNSGPYPATISNFSPWSLSVAASTIDRKFSTEVQLGNNKIYEGTSINTFNLKNDMYPIIYSGDAPNTTSEFNSRYCQKYSLDQNLVKGKIVLCDALSDGSGPFLAGAVGAVMQGRNPNSQTMAFPLPASYLSFENGGKIRMYLNSTRSPTATILRSNESRDTLAPYVAPFSSRGPNPAAHNILKPDLAAPGVNILAAWSPISPISGVESDKRSSSYNIISGTSMACPHATAVVAYIKSFHPTWSPASIRSALMTTADPMSAEKNPDAEFAYGAGNINPLKAPNPGLIYDIDALDYIKFLCAQGYNTKLLQYVTGDNSSCSKETDEKSLDLNYPSFALAIPPSNSISHVYNRTVTNVGSSTSTYKAIVTSPQGLSVKVPLPLRCFKSRLRTLLLAQAVTPGDANYTGPRSRFCILRPELITAFCQVGICELPFHSISSKVIGGVGGTDVDSLLYSYTKSFNGFVAKLTKEEAQKLAGMEGIVSVFPNEKKLLHTTRSWDFMGFSKIVKRTTFESEVIIGMTDTGIWPESESFNDEGFAFDDAINDEVDIISLSVGRFSPLDYSKDSIAIEAFHAMRNGILTSTSAGNSGPSPATITNFSPWSLSVAASTIDRKFVAKVKLGDGELCEPDLAASGADILVAWLEATIVTSIDGDKRVVPYNIISGTSMACPHATAIAAYVKSFHPTWSPTAIKSALMTTAYLMSVDTNTNAKFAYRVGHINPIRAINPGLVYDTEEVDYVNFLCGQRYSNKSLRLVIGDNSSCSQATKILAWNLIYPSFTLSSRSKSDHPLSH</sequence>
<keyword evidence="6 9" id="KW-0378">Hydrolase</keyword>
<feature type="domain" description="Subtilisin-like protease fibronectin type-III" evidence="12">
    <location>
        <begin position="630"/>
        <end position="678"/>
    </location>
</feature>
<dbReference type="InterPro" id="IPR015500">
    <property type="entry name" value="Peptidase_S8_subtilisin-rel"/>
</dbReference>
<dbReference type="Pfam" id="PF17766">
    <property type="entry name" value="fn3_6"/>
    <property type="match status" value="1"/>
</dbReference>
<feature type="domain" description="Peptidase S8/S53" evidence="10">
    <location>
        <begin position="129"/>
        <end position="574"/>
    </location>
</feature>
<dbReference type="Proteomes" id="UP001459277">
    <property type="component" value="Unassembled WGS sequence"/>
</dbReference>
<dbReference type="Gene3D" id="3.50.30.30">
    <property type="match status" value="1"/>
</dbReference>
<dbReference type="InterPro" id="IPR022398">
    <property type="entry name" value="Peptidase_S8_His-AS"/>
</dbReference>
<dbReference type="Gene3D" id="3.40.50.200">
    <property type="entry name" value="Peptidase S8/S53 domain"/>
    <property type="match status" value="3"/>
</dbReference>
<evidence type="ECO:0000256" key="5">
    <source>
        <dbReference type="ARBA" id="ARBA00022729"/>
    </source>
</evidence>
<feature type="domain" description="Inhibitor I9" evidence="11">
    <location>
        <begin position="33"/>
        <end position="108"/>
    </location>
</feature>
<keyword evidence="4 9" id="KW-0645">Protease</keyword>
<dbReference type="SUPFAM" id="SSF52743">
    <property type="entry name" value="Subtilisin-like"/>
    <property type="match status" value="2"/>
</dbReference>
<dbReference type="InterPro" id="IPR034197">
    <property type="entry name" value="Peptidases_S8_3"/>
</dbReference>
<organism evidence="13 14">
    <name type="scientific">Lithocarpus litseifolius</name>
    <dbReference type="NCBI Taxonomy" id="425828"/>
    <lineage>
        <taxon>Eukaryota</taxon>
        <taxon>Viridiplantae</taxon>
        <taxon>Streptophyta</taxon>
        <taxon>Embryophyta</taxon>
        <taxon>Tracheophyta</taxon>
        <taxon>Spermatophyta</taxon>
        <taxon>Magnoliopsida</taxon>
        <taxon>eudicotyledons</taxon>
        <taxon>Gunneridae</taxon>
        <taxon>Pentapetalae</taxon>
        <taxon>rosids</taxon>
        <taxon>fabids</taxon>
        <taxon>Fagales</taxon>
        <taxon>Fagaceae</taxon>
        <taxon>Lithocarpus</taxon>
    </lineage>
</organism>
<dbReference type="InterPro" id="IPR037045">
    <property type="entry name" value="S8pro/Inhibitor_I9_sf"/>
</dbReference>
<keyword evidence="7 9" id="KW-0720">Serine protease</keyword>
<evidence type="ECO:0000256" key="7">
    <source>
        <dbReference type="ARBA" id="ARBA00022825"/>
    </source>
</evidence>
<evidence type="ECO:0008006" key="15">
    <source>
        <dbReference type="Google" id="ProtNLM"/>
    </source>
</evidence>
<dbReference type="InterPro" id="IPR023828">
    <property type="entry name" value="Peptidase_S8_Ser-AS"/>
</dbReference>
<name>A0AAW2CYR7_9ROSI</name>
<feature type="domain" description="Inhibitor I9" evidence="11">
    <location>
        <begin position="748"/>
        <end position="789"/>
    </location>
</feature>
<accession>A0AAW2CYR7</accession>
<feature type="active site" description="Charge relay system" evidence="8 9">
    <location>
        <position position="524"/>
    </location>
</feature>
<dbReference type="Gene3D" id="2.60.40.2310">
    <property type="match status" value="2"/>
</dbReference>
<feature type="domain" description="Peptidase S8/S53" evidence="10">
    <location>
        <begin position="834"/>
        <end position="1011"/>
    </location>
</feature>
<dbReference type="GO" id="GO:0004252">
    <property type="term" value="F:serine-type endopeptidase activity"/>
    <property type="evidence" value="ECO:0007669"/>
    <property type="project" value="UniProtKB-UniRule"/>
</dbReference>
<proteinExistence type="inferred from homology"/>
<keyword evidence="3" id="KW-0964">Secreted</keyword>
<dbReference type="PANTHER" id="PTHR10795">
    <property type="entry name" value="PROPROTEIN CONVERTASE SUBTILISIN/KEXIN"/>
    <property type="match status" value="1"/>
</dbReference>
<dbReference type="PROSITE" id="PS51892">
    <property type="entry name" value="SUBTILASE"/>
    <property type="match status" value="2"/>
</dbReference>
<keyword evidence="5" id="KW-0732">Signal</keyword>
<feature type="active site" description="Charge relay system" evidence="8 9">
    <location>
        <position position="201"/>
    </location>
</feature>
<dbReference type="PRINTS" id="PR00723">
    <property type="entry name" value="SUBTILISIN"/>
</dbReference>
<dbReference type="EMBL" id="JAZDWU010000005">
    <property type="protein sequence ID" value="KAL0003221.1"/>
    <property type="molecule type" value="Genomic_DNA"/>
</dbReference>
<reference evidence="13 14" key="1">
    <citation type="submission" date="2024-01" db="EMBL/GenBank/DDBJ databases">
        <title>A telomere-to-telomere, gap-free genome of sweet tea (Lithocarpus litseifolius).</title>
        <authorList>
            <person name="Zhou J."/>
        </authorList>
    </citation>
    <scope>NUCLEOTIDE SEQUENCE [LARGE SCALE GENOMIC DNA]</scope>
    <source>
        <strain evidence="13">Zhou-2022a</strain>
        <tissue evidence="13">Leaf</tissue>
    </source>
</reference>
<dbReference type="GO" id="GO:0006508">
    <property type="term" value="P:proteolysis"/>
    <property type="evidence" value="ECO:0007669"/>
    <property type="project" value="UniProtKB-KW"/>
</dbReference>
<dbReference type="GO" id="GO:0009609">
    <property type="term" value="P:response to symbiotic bacterium"/>
    <property type="evidence" value="ECO:0007669"/>
    <property type="project" value="UniProtKB-ARBA"/>
</dbReference>
<dbReference type="CDD" id="cd04852">
    <property type="entry name" value="Peptidases_S8_3"/>
    <property type="match status" value="1"/>
</dbReference>
<evidence type="ECO:0000259" key="11">
    <source>
        <dbReference type="Pfam" id="PF05922"/>
    </source>
</evidence>
<dbReference type="Pfam" id="PF05922">
    <property type="entry name" value="Inhibitor_I9"/>
    <property type="match status" value="2"/>
</dbReference>
<evidence type="ECO:0000256" key="2">
    <source>
        <dbReference type="ARBA" id="ARBA00011073"/>
    </source>
</evidence>
<evidence type="ECO:0000259" key="12">
    <source>
        <dbReference type="Pfam" id="PF17766"/>
    </source>
</evidence>
<dbReference type="InterPro" id="IPR036852">
    <property type="entry name" value="Peptidase_S8/S53_dom_sf"/>
</dbReference>
<evidence type="ECO:0000256" key="4">
    <source>
        <dbReference type="ARBA" id="ARBA00022670"/>
    </source>
</evidence>
<dbReference type="GO" id="GO:0005576">
    <property type="term" value="C:extracellular region"/>
    <property type="evidence" value="ECO:0007669"/>
    <property type="project" value="UniProtKB-SubCell"/>
</dbReference>
<protein>
    <recommendedName>
        <fullName evidence="15">Cucumisin-like</fullName>
    </recommendedName>
</protein>
<dbReference type="FunFam" id="3.40.50.200:FF:000006">
    <property type="entry name" value="Subtilisin-like protease SBT1.5"/>
    <property type="match status" value="1"/>
</dbReference>
<comment type="similarity">
    <text evidence="2 9">Belongs to the peptidase S8 family.</text>
</comment>
<evidence type="ECO:0000256" key="3">
    <source>
        <dbReference type="ARBA" id="ARBA00022525"/>
    </source>
</evidence>
<dbReference type="InterPro" id="IPR000209">
    <property type="entry name" value="Peptidase_S8/S53_dom"/>
</dbReference>
<dbReference type="PROSITE" id="PS00138">
    <property type="entry name" value="SUBTILASE_SER"/>
    <property type="match status" value="2"/>
</dbReference>
<dbReference type="Pfam" id="PF00082">
    <property type="entry name" value="Peptidase_S8"/>
    <property type="match status" value="2"/>
</dbReference>
<feature type="active site" description="Charge relay system" evidence="8 9">
    <location>
        <position position="137"/>
    </location>
</feature>
<comment type="subcellular location">
    <subcellularLocation>
        <location evidence="1">Secreted</location>
    </subcellularLocation>
</comment>
<evidence type="ECO:0000256" key="6">
    <source>
        <dbReference type="ARBA" id="ARBA00022801"/>
    </source>
</evidence>
<evidence type="ECO:0000313" key="14">
    <source>
        <dbReference type="Proteomes" id="UP001459277"/>
    </source>
</evidence>
<dbReference type="PROSITE" id="PS00137">
    <property type="entry name" value="SUBTILASE_HIS"/>
    <property type="match status" value="1"/>
</dbReference>
<dbReference type="AlphaFoldDB" id="A0AAW2CYR7"/>
<comment type="caution">
    <text evidence="9">Lacks conserved residue(s) required for the propagation of feature annotation.</text>
</comment>
<evidence type="ECO:0000313" key="13">
    <source>
        <dbReference type="EMBL" id="KAL0003221.1"/>
    </source>
</evidence>
<evidence type="ECO:0000256" key="9">
    <source>
        <dbReference type="PROSITE-ProRule" id="PRU01240"/>
    </source>
</evidence>
<dbReference type="InterPro" id="IPR010259">
    <property type="entry name" value="S8pro/Inhibitor_I9"/>
</dbReference>
<dbReference type="InterPro" id="IPR045051">
    <property type="entry name" value="SBT"/>
</dbReference>